<dbReference type="InterPro" id="IPR000073">
    <property type="entry name" value="AB_hydrolase_1"/>
</dbReference>
<evidence type="ECO:0000313" key="2">
    <source>
        <dbReference type="EMBL" id="KAF2490127.1"/>
    </source>
</evidence>
<organism evidence="2 3">
    <name type="scientific">Lophium mytilinum</name>
    <dbReference type="NCBI Taxonomy" id="390894"/>
    <lineage>
        <taxon>Eukaryota</taxon>
        <taxon>Fungi</taxon>
        <taxon>Dikarya</taxon>
        <taxon>Ascomycota</taxon>
        <taxon>Pezizomycotina</taxon>
        <taxon>Dothideomycetes</taxon>
        <taxon>Pleosporomycetidae</taxon>
        <taxon>Mytilinidiales</taxon>
        <taxon>Mytilinidiaceae</taxon>
        <taxon>Lophium</taxon>
    </lineage>
</organism>
<name>A0A6A6QF66_9PEZI</name>
<accession>A0A6A6QF66</accession>
<dbReference type="Gene3D" id="3.40.50.1820">
    <property type="entry name" value="alpha/beta hydrolase"/>
    <property type="match status" value="1"/>
</dbReference>
<evidence type="ECO:0000259" key="1">
    <source>
        <dbReference type="Pfam" id="PF12697"/>
    </source>
</evidence>
<evidence type="ECO:0000313" key="3">
    <source>
        <dbReference type="Proteomes" id="UP000799750"/>
    </source>
</evidence>
<gene>
    <name evidence="2" type="ORF">BU16DRAFT_495591</name>
</gene>
<protein>
    <submittedName>
        <fullName evidence="2">Alpha/beta-hydrolase</fullName>
    </submittedName>
</protein>
<dbReference type="InterPro" id="IPR029058">
    <property type="entry name" value="AB_hydrolase_fold"/>
</dbReference>
<proteinExistence type="predicted"/>
<sequence>MSKPVFVLLHGAWHGPKCWDRLIVELEKAGYSASAPALPSSGSTPPVPDLKADIDIIRSMISKLAQERDIVVVMHSFSGLAGGTALEGLDKAACFSKGLKGGVVRLVYLAAFLAQEGSRLFPPGAEENMKSYIDMWRLTASYAKGMFYQDLDDHEVAELAKDLQTQSLGSFQSATTYAAWRYIPTTYVECTRDRPATLIGQRRLLETAKESGTHKIDRIIKVDSGHFPFISKPEWTAQVLIEEAGREVRVIAQR</sequence>
<dbReference type="Pfam" id="PF12697">
    <property type="entry name" value="Abhydrolase_6"/>
    <property type="match status" value="1"/>
</dbReference>
<keyword evidence="3" id="KW-1185">Reference proteome</keyword>
<dbReference type="Proteomes" id="UP000799750">
    <property type="component" value="Unassembled WGS sequence"/>
</dbReference>
<dbReference type="PANTHER" id="PTHR37017">
    <property type="entry name" value="AB HYDROLASE-1 DOMAIN-CONTAINING PROTEIN-RELATED"/>
    <property type="match status" value="1"/>
</dbReference>
<dbReference type="PANTHER" id="PTHR37017:SF11">
    <property type="entry name" value="ESTERASE_LIPASE_THIOESTERASE DOMAIN-CONTAINING PROTEIN"/>
    <property type="match status" value="1"/>
</dbReference>
<dbReference type="OrthoDB" id="1263307at2759"/>
<feature type="domain" description="AB hydrolase-1" evidence="1">
    <location>
        <begin position="6"/>
        <end position="238"/>
    </location>
</feature>
<dbReference type="InterPro" id="IPR052897">
    <property type="entry name" value="Sec-Metab_Biosynth_Hydrolase"/>
</dbReference>
<dbReference type="SUPFAM" id="SSF53474">
    <property type="entry name" value="alpha/beta-Hydrolases"/>
    <property type="match status" value="1"/>
</dbReference>
<dbReference type="EMBL" id="MU004198">
    <property type="protein sequence ID" value="KAF2490127.1"/>
    <property type="molecule type" value="Genomic_DNA"/>
</dbReference>
<dbReference type="GO" id="GO:0016787">
    <property type="term" value="F:hydrolase activity"/>
    <property type="evidence" value="ECO:0007669"/>
    <property type="project" value="UniProtKB-KW"/>
</dbReference>
<reference evidence="2" key="1">
    <citation type="journal article" date="2020" name="Stud. Mycol.">
        <title>101 Dothideomycetes genomes: a test case for predicting lifestyles and emergence of pathogens.</title>
        <authorList>
            <person name="Haridas S."/>
            <person name="Albert R."/>
            <person name="Binder M."/>
            <person name="Bloem J."/>
            <person name="Labutti K."/>
            <person name="Salamov A."/>
            <person name="Andreopoulos B."/>
            <person name="Baker S."/>
            <person name="Barry K."/>
            <person name="Bills G."/>
            <person name="Bluhm B."/>
            <person name="Cannon C."/>
            <person name="Castanera R."/>
            <person name="Culley D."/>
            <person name="Daum C."/>
            <person name="Ezra D."/>
            <person name="Gonzalez J."/>
            <person name="Henrissat B."/>
            <person name="Kuo A."/>
            <person name="Liang C."/>
            <person name="Lipzen A."/>
            <person name="Lutzoni F."/>
            <person name="Magnuson J."/>
            <person name="Mondo S."/>
            <person name="Nolan M."/>
            <person name="Ohm R."/>
            <person name="Pangilinan J."/>
            <person name="Park H.-J."/>
            <person name="Ramirez L."/>
            <person name="Alfaro M."/>
            <person name="Sun H."/>
            <person name="Tritt A."/>
            <person name="Yoshinaga Y."/>
            <person name="Zwiers L.-H."/>
            <person name="Turgeon B."/>
            <person name="Goodwin S."/>
            <person name="Spatafora J."/>
            <person name="Crous P."/>
            <person name="Grigoriev I."/>
        </authorList>
    </citation>
    <scope>NUCLEOTIDE SEQUENCE</scope>
    <source>
        <strain evidence="2">CBS 269.34</strain>
    </source>
</reference>
<dbReference type="AlphaFoldDB" id="A0A6A6QF66"/>
<keyword evidence="2" id="KW-0378">Hydrolase</keyword>